<dbReference type="GO" id="GO:0005829">
    <property type="term" value="C:cytosol"/>
    <property type="evidence" value="ECO:0007669"/>
    <property type="project" value="TreeGrafter"/>
</dbReference>
<reference evidence="2" key="1">
    <citation type="submission" date="2020-04" db="EMBL/GenBank/DDBJ databases">
        <authorList>
            <person name="Zhang T."/>
        </authorList>
    </citation>
    <scope>NUCLEOTIDE SEQUENCE</scope>
    <source>
        <strain evidence="2">HKST-UBA01</strain>
    </source>
</reference>
<accession>A0A956RTA5</accession>
<dbReference type="GO" id="GO:0070012">
    <property type="term" value="F:oligopeptidase activity"/>
    <property type="evidence" value="ECO:0007669"/>
    <property type="project" value="TreeGrafter"/>
</dbReference>
<dbReference type="SUPFAM" id="SSF50993">
    <property type="entry name" value="Peptidase/esterase 'gauge' domain"/>
    <property type="match status" value="1"/>
</dbReference>
<feature type="domain" description="Peptidase S9A N-terminal" evidence="1">
    <location>
        <begin position="3"/>
        <end position="211"/>
    </location>
</feature>
<dbReference type="EMBL" id="JAGQHR010001114">
    <property type="protein sequence ID" value="MCA9730334.1"/>
    <property type="molecule type" value="Genomic_DNA"/>
</dbReference>
<evidence type="ECO:0000313" key="3">
    <source>
        <dbReference type="Proteomes" id="UP000697710"/>
    </source>
</evidence>
<dbReference type="InterPro" id="IPR051167">
    <property type="entry name" value="Prolyl_oligopep/macrocyclase"/>
</dbReference>
<dbReference type="GO" id="GO:0004252">
    <property type="term" value="F:serine-type endopeptidase activity"/>
    <property type="evidence" value="ECO:0007669"/>
    <property type="project" value="InterPro"/>
</dbReference>
<dbReference type="Gene3D" id="3.40.50.1820">
    <property type="entry name" value="alpha/beta hydrolase"/>
    <property type="match status" value="1"/>
</dbReference>
<dbReference type="Gene3D" id="2.130.10.120">
    <property type="entry name" value="Prolyl oligopeptidase, N-terminal domain"/>
    <property type="match status" value="1"/>
</dbReference>
<dbReference type="Proteomes" id="UP000697710">
    <property type="component" value="Unassembled WGS sequence"/>
</dbReference>
<feature type="non-terminal residue" evidence="2">
    <location>
        <position position="320"/>
    </location>
</feature>
<organism evidence="2 3">
    <name type="scientific">Eiseniibacteriota bacterium</name>
    <dbReference type="NCBI Taxonomy" id="2212470"/>
    <lineage>
        <taxon>Bacteria</taxon>
        <taxon>Candidatus Eiseniibacteriota</taxon>
    </lineage>
</organism>
<dbReference type="Pfam" id="PF02897">
    <property type="entry name" value="Peptidase_S9_N"/>
    <property type="match status" value="1"/>
</dbReference>
<sequence length="320" mass="36827">MEEVASERALAWVRERNAETLTRLQSGDEYRRLRERILAIHDSVERVPRVVKHGAYYYNFWRDAEHPRGILRRTDLDSYRTSAPLWEAILDVDALAASENESWAFAGTVWLPPDYDRCLIRLSRGGADAVVTREFDIAARTFVTDGFFIPESKSIVDWIDRDTLLVADNLDPESRTESGYPRVVKEWRRGTDLATAIPVLEGEKTDVRVMGQVDHAPGFERIYLERHKTFFTSRLYLRHRGELREVEKPEDAEGFFFRDWFVIGLRSSWKVGSERFPAGSLVGAKLEDWLAGKADLRPLFQPTAGSSLTRIQQTRSHLLA</sequence>
<dbReference type="AlphaFoldDB" id="A0A956RTA5"/>
<reference evidence="2" key="2">
    <citation type="journal article" date="2021" name="Microbiome">
        <title>Successional dynamics and alternative stable states in a saline activated sludge microbial community over 9 years.</title>
        <authorList>
            <person name="Wang Y."/>
            <person name="Ye J."/>
            <person name="Ju F."/>
            <person name="Liu L."/>
            <person name="Boyd J.A."/>
            <person name="Deng Y."/>
            <person name="Parks D.H."/>
            <person name="Jiang X."/>
            <person name="Yin X."/>
            <person name="Woodcroft B.J."/>
            <person name="Tyson G.W."/>
            <person name="Hugenholtz P."/>
            <person name="Polz M.F."/>
            <person name="Zhang T."/>
        </authorList>
    </citation>
    <scope>NUCLEOTIDE SEQUENCE</scope>
    <source>
        <strain evidence="2">HKST-UBA01</strain>
    </source>
</reference>
<name>A0A956RTA5_UNCEI</name>
<comment type="caution">
    <text evidence="2">The sequence shown here is derived from an EMBL/GenBank/DDBJ whole genome shotgun (WGS) entry which is preliminary data.</text>
</comment>
<dbReference type="PANTHER" id="PTHR42881:SF13">
    <property type="entry name" value="PROLYL ENDOPEPTIDASE"/>
    <property type="match status" value="1"/>
</dbReference>
<protein>
    <submittedName>
        <fullName evidence="2">S9 family peptidase</fullName>
    </submittedName>
</protein>
<proteinExistence type="predicted"/>
<evidence type="ECO:0000313" key="2">
    <source>
        <dbReference type="EMBL" id="MCA9730334.1"/>
    </source>
</evidence>
<evidence type="ECO:0000259" key="1">
    <source>
        <dbReference type="Pfam" id="PF02897"/>
    </source>
</evidence>
<gene>
    <name evidence="2" type="ORF">KC729_21820</name>
</gene>
<dbReference type="InterPro" id="IPR029058">
    <property type="entry name" value="AB_hydrolase_fold"/>
</dbReference>
<dbReference type="PANTHER" id="PTHR42881">
    <property type="entry name" value="PROLYL ENDOPEPTIDASE"/>
    <property type="match status" value="1"/>
</dbReference>
<dbReference type="InterPro" id="IPR023302">
    <property type="entry name" value="Pept_S9A_N"/>
</dbReference>